<protein>
    <submittedName>
        <fullName evidence="1">Uncharacterized protein</fullName>
    </submittedName>
</protein>
<accession>A0A9D3UXG7</accession>
<reference evidence="1 2" key="1">
    <citation type="journal article" date="2021" name="Plant Biotechnol. J.">
        <title>Multi-omics assisted identification of the key and species-specific regulatory components of drought-tolerant mechanisms in Gossypium stocksii.</title>
        <authorList>
            <person name="Yu D."/>
            <person name="Ke L."/>
            <person name="Zhang D."/>
            <person name="Wu Y."/>
            <person name="Sun Y."/>
            <person name="Mei J."/>
            <person name="Sun J."/>
            <person name="Sun Y."/>
        </authorList>
    </citation>
    <scope>NUCLEOTIDE SEQUENCE [LARGE SCALE GENOMIC DNA]</scope>
    <source>
        <strain evidence="2">cv. E1</strain>
        <tissue evidence="1">Leaf</tissue>
    </source>
</reference>
<evidence type="ECO:0000313" key="2">
    <source>
        <dbReference type="Proteomes" id="UP000828251"/>
    </source>
</evidence>
<dbReference type="AlphaFoldDB" id="A0A9D3UXG7"/>
<keyword evidence="2" id="KW-1185">Reference proteome</keyword>
<dbReference type="Proteomes" id="UP000828251">
    <property type="component" value="Unassembled WGS sequence"/>
</dbReference>
<proteinExistence type="predicted"/>
<comment type="caution">
    <text evidence="1">The sequence shown here is derived from an EMBL/GenBank/DDBJ whole genome shotgun (WGS) entry which is preliminary data.</text>
</comment>
<sequence length="90" mass="10326">MPMGPSHRAQIGSIVDRELLAESGFLARGHDRLRMQVGPENHQRVDREVETQDAHIPFSMRRVYHHFRGRATTIGITGGWVRSHRVRSIC</sequence>
<dbReference type="EMBL" id="JAIQCV010000009">
    <property type="protein sequence ID" value="KAH1064275.1"/>
    <property type="molecule type" value="Genomic_DNA"/>
</dbReference>
<gene>
    <name evidence="1" type="ORF">J1N35_029262</name>
</gene>
<organism evidence="1 2">
    <name type="scientific">Gossypium stocksii</name>
    <dbReference type="NCBI Taxonomy" id="47602"/>
    <lineage>
        <taxon>Eukaryota</taxon>
        <taxon>Viridiplantae</taxon>
        <taxon>Streptophyta</taxon>
        <taxon>Embryophyta</taxon>
        <taxon>Tracheophyta</taxon>
        <taxon>Spermatophyta</taxon>
        <taxon>Magnoliopsida</taxon>
        <taxon>eudicotyledons</taxon>
        <taxon>Gunneridae</taxon>
        <taxon>Pentapetalae</taxon>
        <taxon>rosids</taxon>
        <taxon>malvids</taxon>
        <taxon>Malvales</taxon>
        <taxon>Malvaceae</taxon>
        <taxon>Malvoideae</taxon>
        <taxon>Gossypium</taxon>
    </lineage>
</organism>
<evidence type="ECO:0000313" key="1">
    <source>
        <dbReference type="EMBL" id="KAH1064275.1"/>
    </source>
</evidence>
<dbReference type="OrthoDB" id="991986at2759"/>
<name>A0A9D3UXG7_9ROSI</name>